<evidence type="ECO:0000256" key="7">
    <source>
        <dbReference type="ARBA" id="ARBA00022554"/>
    </source>
</evidence>
<evidence type="ECO:0000256" key="2">
    <source>
        <dbReference type="ARBA" id="ARBA00004116"/>
    </source>
</evidence>
<dbReference type="PRINTS" id="PR00776">
    <property type="entry name" value="HEMOGLOBNASE"/>
</dbReference>
<keyword evidence="19" id="KW-1185">Reference proteome</keyword>
<dbReference type="Proteomes" id="UP001642260">
    <property type="component" value="Unassembled WGS sequence"/>
</dbReference>
<evidence type="ECO:0000256" key="15">
    <source>
        <dbReference type="PIRSR" id="PIRSR019663-1"/>
    </source>
</evidence>
<keyword evidence="13" id="KW-1015">Disulfide bond</keyword>
<proteinExistence type="inferred from homology"/>
<keyword evidence="6" id="KW-0217">Developmental protein</keyword>
<evidence type="ECO:0000256" key="8">
    <source>
        <dbReference type="ARBA" id="ARBA00022604"/>
    </source>
</evidence>
<keyword evidence="11" id="KW-0378">Hydrolase</keyword>
<dbReference type="PIRSF" id="PIRSF500139">
    <property type="entry name" value="AE"/>
    <property type="match status" value="1"/>
</dbReference>
<dbReference type="EMBL" id="CAKOAT010109599">
    <property type="protein sequence ID" value="CAH8328962.1"/>
    <property type="molecule type" value="Genomic_DNA"/>
</dbReference>
<evidence type="ECO:0000256" key="10">
    <source>
        <dbReference type="ARBA" id="ARBA00022729"/>
    </source>
</evidence>
<evidence type="ECO:0000256" key="1">
    <source>
        <dbReference type="ARBA" id="ARBA00000810"/>
    </source>
</evidence>
<dbReference type="InterPro" id="IPR003676">
    <property type="entry name" value="SAUR_fam"/>
</dbReference>
<dbReference type="FunFam" id="3.40.50.1460:FF:000005">
    <property type="entry name" value="Vacuolar-processing enzyme beta-isozyme"/>
    <property type="match status" value="1"/>
</dbReference>
<dbReference type="InterPro" id="IPR001096">
    <property type="entry name" value="Peptidase_C13"/>
</dbReference>
<evidence type="ECO:0000259" key="17">
    <source>
        <dbReference type="Pfam" id="PF20985"/>
    </source>
</evidence>
<dbReference type="AlphaFoldDB" id="A0ABC8JPD5"/>
<comment type="similarity">
    <text evidence="3">Belongs to the ARG7 family.</text>
</comment>
<gene>
    <name evidence="18" type="ORF">ERUC_LOCUS11501</name>
</gene>
<keyword evidence="12" id="KW-0788">Thiol protease</keyword>
<dbReference type="FunFam" id="1.10.132.130:FF:000001">
    <property type="entry name" value="Vacuolar-processing enzyme beta-isozyme"/>
    <property type="match status" value="1"/>
</dbReference>
<feature type="chain" id="PRO_5044778580" description="legumain" evidence="16">
    <location>
        <begin position="24"/>
        <end position="575"/>
    </location>
</feature>
<evidence type="ECO:0000256" key="5">
    <source>
        <dbReference type="ARBA" id="ARBA00012628"/>
    </source>
</evidence>
<dbReference type="Pfam" id="PF20985">
    <property type="entry name" value="Legum_prodom"/>
    <property type="match status" value="1"/>
</dbReference>
<dbReference type="InterPro" id="IPR043577">
    <property type="entry name" value="AE"/>
</dbReference>
<feature type="signal peptide" evidence="16">
    <location>
        <begin position="1"/>
        <end position="23"/>
    </location>
</feature>
<dbReference type="GO" id="GO:0004197">
    <property type="term" value="F:cysteine-type endopeptidase activity"/>
    <property type="evidence" value="ECO:0007669"/>
    <property type="project" value="UniProtKB-EC"/>
</dbReference>
<keyword evidence="8" id="KW-0341">Growth regulation</keyword>
<name>A0ABC8JPD5_ERUVS</name>
<feature type="active site" evidence="15">
    <location>
        <position position="160"/>
    </location>
</feature>
<sequence>MSSLGHLQVLVFLCALLFYSADSRKPQLLHDIGSEDGAKGTRWAVLVAGSKSYYNYRHQADICHAYQVLRKGGLKDENIIVFMYDDIAFNPENPRPGVIINKPDGGDVYEGVPKDYTGEAVNVKNFYNVILGNESGIRGGSGKVVKSGPNDDIFIYYADHGSPGLLSMPDGEDVHAKDFIKVLEKMHNLKRYRKMVIYVEACESGSIFEGILKTNLSIFAVTASNASENSYGIYCGGDYPSPPPEYHGVCLGDVFSVSWLEDSERHDMSKETLKQQYQVVKRRTGSDADPEMSSHVSYFGSEELLKDYLVSYIGTNPKNENFTSAGFTASPISTSSLVNTRDIPLLYLQSKIQISPIGSPEIQELQKKLFEEMNHRKQIDQNIIEILRLSLKQTNVLNLLTSTRTTGQPLVDDWDCFKTLVNSFKNHCVATMDYGLKYTGALANICNIGVDVKQTVSAIEQAYFIVRLKNQEKRRSRRSDKNLKDSLLSGELSDGRRRARDQNGVPRGHLAVYVGDEMQRFVIPTKYLQYPEFKVLMDEVADEFGYEHEGGIHIPCEESVFEEILIRYMSCDKKK</sequence>
<feature type="active site" description="Nucleophile" evidence="15">
    <location>
        <position position="202"/>
    </location>
</feature>
<comment type="caution">
    <text evidence="18">The sequence shown here is derived from an EMBL/GenBank/DDBJ whole genome shotgun (WGS) entry which is preliminary data.</text>
</comment>
<evidence type="ECO:0000256" key="11">
    <source>
        <dbReference type="ARBA" id="ARBA00022801"/>
    </source>
</evidence>
<dbReference type="PIRSF" id="PIRSF019663">
    <property type="entry name" value="Legumain"/>
    <property type="match status" value="1"/>
</dbReference>
<evidence type="ECO:0000256" key="13">
    <source>
        <dbReference type="ARBA" id="ARBA00023157"/>
    </source>
</evidence>
<evidence type="ECO:0000256" key="4">
    <source>
        <dbReference type="ARBA" id="ARBA00009941"/>
    </source>
</evidence>
<keyword evidence="14" id="KW-0325">Glycoprotein</keyword>
<evidence type="ECO:0000256" key="16">
    <source>
        <dbReference type="SAM" id="SignalP"/>
    </source>
</evidence>
<comment type="catalytic activity">
    <reaction evidence="1">
        <text>Hydrolysis of proteins and small molecule substrates at -Asn-|-Xaa- bonds.</text>
        <dbReference type="EC" id="3.4.22.34"/>
    </reaction>
</comment>
<evidence type="ECO:0000256" key="9">
    <source>
        <dbReference type="ARBA" id="ARBA00022670"/>
    </source>
</evidence>
<evidence type="ECO:0000256" key="12">
    <source>
        <dbReference type="ARBA" id="ARBA00022807"/>
    </source>
</evidence>
<feature type="domain" description="Legumain prodomain" evidence="17">
    <location>
        <begin position="367"/>
        <end position="462"/>
    </location>
</feature>
<keyword evidence="9" id="KW-0645">Protease</keyword>
<evidence type="ECO:0000256" key="14">
    <source>
        <dbReference type="ARBA" id="ARBA00023180"/>
    </source>
</evidence>
<dbReference type="GO" id="GO:0006508">
    <property type="term" value="P:proteolysis"/>
    <property type="evidence" value="ECO:0007669"/>
    <property type="project" value="UniProtKB-KW"/>
</dbReference>
<dbReference type="Pfam" id="PF01650">
    <property type="entry name" value="Peptidase_C13"/>
    <property type="match status" value="1"/>
</dbReference>
<accession>A0ABC8JPD5</accession>
<dbReference type="EC" id="3.4.22.34" evidence="5"/>
<protein>
    <recommendedName>
        <fullName evidence="5">legumain</fullName>
        <ecNumber evidence="5">3.4.22.34</ecNumber>
    </recommendedName>
</protein>
<dbReference type="InterPro" id="IPR046427">
    <property type="entry name" value="Legumain_prodom_sf"/>
</dbReference>
<dbReference type="PANTHER" id="PTHR12000">
    <property type="entry name" value="HEMOGLOBINASE FAMILY MEMBER"/>
    <property type="match status" value="1"/>
</dbReference>
<reference evidence="18 19" key="1">
    <citation type="submission" date="2022-03" db="EMBL/GenBank/DDBJ databases">
        <authorList>
            <person name="Macdonald S."/>
            <person name="Ahmed S."/>
            <person name="Newling K."/>
        </authorList>
    </citation>
    <scope>NUCLEOTIDE SEQUENCE [LARGE SCALE GENOMIC DNA]</scope>
</reference>
<keyword evidence="10 16" id="KW-0732">Signal</keyword>
<keyword evidence="7" id="KW-0926">Vacuole</keyword>
<comment type="similarity">
    <text evidence="4">Belongs to the peptidase C13 family.</text>
</comment>
<dbReference type="Gene3D" id="3.40.50.1460">
    <property type="match status" value="1"/>
</dbReference>
<dbReference type="Pfam" id="PF02519">
    <property type="entry name" value="Auxin_inducible"/>
    <property type="match status" value="1"/>
</dbReference>
<evidence type="ECO:0000313" key="18">
    <source>
        <dbReference type="EMBL" id="CAH8328962.1"/>
    </source>
</evidence>
<evidence type="ECO:0000256" key="3">
    <source>
        <dbReference type="ARBA" id="ARBA00006974"/>
    </source>
</evidence>
<evidence type="ECO:0000313" key="19">
    <source>
        <dbReference type="Proteomes" id="UP001642260"/>
    </source>
</evidence>
<evidence type="ECO:0000256" key="6">
    <source>
        <dbReference type="ARBA" id="ARBA00022473"/>
    </source>
</evidence>
<dbReference type="InterPro" id="IPR048501">
    <property type="entry name" value="Legum_prodom"/>
</dbReference>
<comment type="subcellular location">
    <subcellularLocation>
        <location evidence="2">Vacuole</location>
    </subcellularLocation>
</comment>
<dbReference type="Gene3D" id="1.10.132.130">
    <property type="match status" value="1"/>
</dbReference>
<organism evidence="18 19">
    <name type="scientific">Eruca vesicaria subsp. sativa</name>
    <name type="common">Garden rocket</name>
    <name type="synonym">Eruca sativa</name>
    <dbReference type="NCBI Taxonomy" id="29727"/>
    <lineage>
        <taxon>Eukaryota</taxon>
        <taxon>Viridiplantae</taxon>
        <taxon>Streptophyta</taxon>
        <taxon>Embryophyta</taxon>
        <taxon>Tracheophyta</taxon>
        <taxon>Spermatophyta</taxon>
        <taxon>Magnoliopsida</taxon>
        <taxon>eudicotyledons</taxon>
        <taxon>Gunneridae</taxon>
        <taxon>Pentapetalae</taxon>
        <taxon>rosids</taxon>
        <taxon>malvids</taxon>
        <taxon>Brassicales</taxon>
        <taxon>Brassicaceae</taxon>
        <taxon>Brassiceae</taxon>
        <taxon>Eruca</taxon>
    </lineage>
</organism>
<dbReference type="CDD" id="cd21115">
    <property type="entry name" value="legumain_C"/>
    <property type="match status" value="1"/>
</dbReference>
<dbReference type="GO" id="GO:0005773">
    <property type="term" value="C:vacuole"/>
    <property type="evidence" value="ECO:0007669"/>
    <property type="project" value="UniProtKB-SubCell"/>
</dbReference>
<dbReference type="PANTHER" id="PTHR12000:SF29">
    <property type="entry name" value="VACUOLAR-PROCESSING ENZYME DELTA-ISOZYME"/>
    <property type="match status" value="1"/>
</dbReference>